<dbReference type="EMBL" id="CAAHFG010000001">
    <property type="protein sequence ID" value="VGO12086.1"/>
    <property type="molecule type" value="Genomic_DNA"/>
</dbReference>
<dbReference type="Gene3D" id="2.160.20.10">
    <property type="entry name" value="Single-stranded right-handed beta-helix, Pectin lyase-like"/>
    <property type="match status" value="1"/>
</dbReference>
<name>A0A6C2TXT6_PONDE</name>
<accession>A0A6C2TXT6</accession>
<sequence length="250" mass="27413">MWGKHHWNKSAVVLGAALLAVIASSVVVQAATIPPPYPEGTWTSAGNPYYVSSDIEIQVGKTLVIEPGVEVVMGPGVQMLVNGQLNAVGTYDVPITFRGVTDSNYWNTIRINYNQTRSESKIEYCNFSDSSNAIFLHVDSIGVSEMEIQNCTFKNIIGSGVYSYIVGNSSTQPPHCIAKIRNCRFEELNYGCYLISEHYYHVAFQSSVVEGNIFSNRGIHFAGLDPHVVVHTFHGSVSKGSGRIGTELFK</sequence>
<organism evidence="2 3">
    <name type="scientific">Pontiella desulfatans</name>
    <dbReference type="NCBI Taxonomy" id="2750659"/>
    <lineage>
        <taxon>Bacteria</taxon>
        <taxon>Pseudomonadati</taxon>
        <taxon>Kiritimatiellota</taxon>
        <taxon>Kiritimatiellia</taxon>
        <taxon>Kiritimatiellales</taxon>
        <taxon>Pontiellaceae</taxon>
        <taxon>Pontiella</taxon>
    </lineage>
</organism>
<keyword evidence="1" id="KW-0732">Signal</keyword>
<keyword evidence="3" id="KW-1185">Reference proteome</keyword>
<dbReference type="SUPFAM" id="SSF51126">
    <property type="entry name" value="Pectin lyase-like"/>
    <property type="match status" value="1"/>
</dbReference>
<reference evidence="2 3" key="1">
    <citation type="submission" date="2019-04" db="EMBL/GenBank/DDBJ databases">
        <authorList>
            <person name="Van Vliet M D."/>
        </authorList>
    </citation>
    <scope>NUCLEOTIDE SEQUENCE [LARGE SCALE GENOMIC DNA]</scope>
    <source>
        <strain evidence="2 3">F1</strain>
    </source>
</reference>
<dbReference type="InterPro" id="IPR011050">
    <property type="entry name" value="Pectin_lyase_fold/virulence"/>
</dbReference>
<proteinExistence type="predicted"/>
<dbReference type="AlphaFoldDB" id="A0A6C2TXT6"/>
<protein>
    <recommendedName>
        <fullName evidence="4">Right handed beta helix domain-containing protein</fullName>
    </recommendedName>
</protein>
<gene>
    <name evidence="2" type="ORF">PDESU_00636</name>
</gene>
<evidence type="ECO:0000313" key="3">
    <source>
        <dbReference type="Proteomes" id="UP000366872"/>
    </source>
</evidence>
<evidence type="ECO:0008006" key="4">
    <source>
        <dbReference type="Google" id="ProtNLM"/>
    </source>
</evidence>
<dbReference type="Proteomes" id="UP000366872">
    <property type="component" value="Unassembled WGS sequence"/>
</dbReference>
<feature type="signal peptide" evidence="1">
    <location>
        <begin position="1"/>
        <end position="30"/>
    </location>
</feature>
<dbReference type="InterPro" id="IPR012334">
    <property type="entry name" value="Pectin_lyas_fold"/>
</dbReference>
<evidence type="ECO:0000313" key="2">
    <source>
        <dbReference type="EMBL" id="VGO12086.1"/>
    </source>
</evidence>
<dbReference type="RefSeq" id="WP_136077785.1">
    <property type="nucleotide sequence ID" value="NZ_CAAHFG010000001.1"/>
</dbReference>
<evidence type="ECO:0000256" key="1">
    <source>
        <dbReference type="SAM" id="SignalP"/>
    </source>
</evidence>
<feature type="chain" id="PRO_5025620598" description="Right handed beta helix domain-containing protein" evidence="1">
    <location>
        <begin position="31"/>
        <end position="250"/>
    </location>
</feature>